<dbReference type="GeneID" id="19206568"/>
<gene>
    <name evidence="1" type="ORF">CONPUDRAFT_23936</name>
</gene>
<organism evidence="1 2">
    <name type="scientific">Coniophora puteana (strain RWD-64-598)</name>
    <name type="common">Brown rot fungus</name>
    <dbReference type="NCBI Taxonomy" id="741705"/>
    <lineage>
        <taxon>Eukaryota</taxon>
        <taxon>Fungi</taxon>
        <taxon>Dikarya</taxon>
        <taxon>Basidiomycota</taxon>
        <taxon>Agaricomycotina</taxon>
        <taxon>Agaricomycetes</taxon>
        <taxon>Agaricomycetidae</taxon>
        <taxon>Boletales</taxon>
        <taxon>Coniophorineae</taxon>
        <taxon>Coniophoraceae</taxon>
        <taxon>Coniophora</taxon>
    </lineage>
</organism>
<dbReference type="Proteomes" id="UP000053558">
    <property type="component" value="Unassembled WGS sequence"/>
</dbReference>
<feature type="non-terminal residue" evidence="1">
    <location>
        <position position="206"/>
    </location>
</feature>
<dbReference type="OMA" id="DHESMER"/>
<sequence>LKWVPRRSTRAAQKTPKDAKEQGYELFLHLARWFRDSGARYPSLFINFDQTQVVMADNAASTLDIEGSKQIAVVGKEEKRAFTAVVGVSASGDVLPTQFIFKGATDRSLPSLSAPCRAEASRLGFDYALNDTTYWSDHESMERYLDQVVVPYLTREKELNSCHDDQECAVLLDCWSVHRSLAFRSLVHRRWPFLRLFFVPGGCTGL</sequence>
<evidence type="ECO:0000313" key="2">
    <source>
        <dbReference type="Proteomes" id="UP000053558"/>
    </source>
</evidence>
<feature type="non-terminal residue" evidence="1">
    <location>
        <position position="1"/>
    </location>
</feature>
<accession>A0A5M3M922</accession>
<dbReference type="RefSeq" id="XP_007774437.1">
    <property type="nucleotide sequence ID" value="XM_007776247.1"/>
</dbReference>
<evidence type="ECO:0008006" key="3">
    <source>
        <dbReference type="Google" id="ProtNLM"/>
    </source>
</evidence>
<dbReference type="AlphaFoldDB" id="A0A5M3M922"/>
<reference evidence="2" key="1">
    <citation type="journal article" date="2012" name="Science">
        <title>The Paleozoic origin of enzymatic lignin decomposition reconstructed from 31 fungal genomes.</title>
        <authorList>
            <person name="Floudas D."/>
            <person name="Binder M."/>
            <person name="Riley R."/>
            <person name="Barry K."/>
            <person name="Blanchette R.A."/>
            <person name="Henrissat B."/>
            <person name="Martinez A.T."/>
            <person name="Otillar R."/>
            <person name="Spatafora J.W."/>
            <person name="Yadav J.S."/>
            <person name="Aerts A."/>
            <person name="Benoit I."/>
            <person name="Boyd A."/>
            <person name="Carlson A."/>
            <person name="Copeland A."/>
            <person name="Coutinho P.M."/>
            <person name="de Vries R.P."/>
            <person name="Ferreira P."/>
            <person name="Findley K."/>
            <person name="Foster B."/>
            <person name="Gaskell J."/>
            <person name="Glotzer D."/>
            <person name="Gorecki P."/>
            <person name="Heitman J."/>
            <person name="Hesse C."/>
            <person name="Hori C."/>
            <person name="Igarashi K."/>
            <person name="Jurgens J.A."/>
            <person name="Kallen N."/>
            <person name="Kersten P."/>
            <person name="Kohler A."/>
            <person name="Kuees U."/>
            <person name="Kumar T.K.A."/>
            <person name="Kuo A."/>
            <person name="LaButti K."/>
            <person name="Larrondo L.F."/>
            <person name="Lindquist E."/>
            <person name="Ling A."/>
            <person name="Lombard V."/>
            <person name="Lucas S."/>
            <person name="Lundell T."/>
            <person name="Martin R."/>
            <person name="McLaughlin D.J."/>
            <person name="Morgenstern I."/>
            <person name="Morin E."/>
            <person name="Murat C."/>
            <person name="Nagy L.G."/>
            <person name="Nolan M."/>
            <person name="Ohm R.A."/>
            <person name="Patyshakuliyeva A."/>
            <person name="Rokas A."/>
            <person name="Ruiz-Duenas F.J."/>
            <person name="Sabat G."/>
            <person name="Salamov A."/>
            <person name="Samejima M."/>
            <person name="Schmutz J."/>
            <person name="Slot J.C."/>
            <person name="St John F."/>
            <person name="Stenlid J."/>
            <person name="Sun H."/>
            <person name="Sun S."/>
            <person name="Syed K."/>
            <person name="Tsang A."/>
            <person name="Wiebenga A."/>
            <person name="Young D."/>
            <person name="Pisabarro A."/>
            <person name="Eastwood D.C."/>
            <person name="Martin F."/>
            <person name="Cullen D."/>
            <person name="Grigoriev I.V."/>
            <person name="Hibbett D.S."/>
        </authorList>
    </citation>
    <scope>NUCLEOTIDE SEQUENCE [LARGE SCALE GENOMIC DNA]</scope>
    <source>
        <strain evidence="2">RWD-64-598 SS2</strain>
    </source>
</reference>
<evidence type="ECO:0000313" key="1">
    <source>
        <dbReference type="EMBL" id="EIW75141.1"/>
    </source>
</evidence>
<dbReference type="OrthoDB" id="3341102at2759"/>
<comment type="caution">
    <text evidence="1">The sequence shown here is derived from an EMBL/GenBank/DDBJ whole genome shotgun (WGS) entry which is preliminary data.</text>
</comment>
<name>A0A5M3M922_CONPW</name>
<protein>
    <recommendedName>
        <fullName evidence="3">DDE-1 domain-containing protein</fullName>
    </recommendedName>
</protein>
<proteinExistence type="predicted"/>
<dbReference type="EMBL" id="JH711589">
    <property type="protein sequence ID" value="EIW75141.1"/>
    <property type="molecule type" value="Genomic_DNA"/>
</dbReference>
<keyword evidence="2" id="KW-1185">Reference proteome</keyword>
<dbReference type="KEGG" id="cput:CONPUDRAFT_23936"/>